<feature type="region of interest" description="Disordered" evidence="1">
    <location>
        <begin position="559"/>
        <end position="593"/>
    </location>
</feature>
<accession>A0A151WHL5</accession>
<gene>
    <name evidence="2" type="ORF">ALC60_13647</name>
</gene>
<reference evidence="2 3" key="1">
    <citation type="submission" date="2015-09" db="EMBL/GenBank/DDBJ databases">
        <title>Trachymyrmex zeteki WGS genome.</title>
        <authorList>
            <person name="Nygaard S."/>
            <person name="Hu H."/>
            <person name="Boomsma J."/>
            <person name="Zhang G."/>
        </authorList>
    </citation>
    <scope>NUCLEOTIDE SEQUENCE [LARGE SCALE GENOMIC DNA]</scope>
    <source>
        <strain evidence="2">Tzet28-1</strain>
        <tissue evidence="2">Whole body</tissue>
    </source>
</reference>
<evidence type="ECO:0000256" key="1">
    <source>
        <dbReference type="SAM" id="MobiDB-lite"/>
    </source>
</evidence>
<feature type="region of interest" description="Disordered" evidence="1">
    <location>
        <begin position="701"/>
        <end position="723"/>
    </location>
</feature>
<feature type="region of interest" description="Disordered" evidence="1">
    <location>
        <begin position="201"/>
        <end position="233"/>
    </location>
</feature>
<feature type="compositionally biased region" description="Low complexity" evidence="1">
    <location>
        <begin position="328"/>
        <end position="337"/>
    </location>
</feature>
<protein>
    <submittedName>
        <fullName evidence="2">Uncharacterized protein</fullName>
    </submittedName>
</protein>
<dbReference type="STRING" id="64791.A0A151WHL5"/>
<feature type="region of interest" description="Disordered" evidence="1">
    <location>
        <begin position="354"/>
        <end position="407"/>
    </location>
</feature>
<feature type="compositionally biased region" description="Basic and acidic residues" evidence="1">
    <location>
        <begin position="204"/>
        <end position="216"/>
    </location>
</feature>
<feature type="compositionally biased region" description="Basic and acidic residues" evidence="1">
    <location>
        <begin position="559"/>
        <end position="568"/>
    </location>
</feature>
<dbReference type="AlphaFoldDB" id="A0A151WHL5"/>
<feature type="non-terminal residue" evidence="2">
    <location>
        <position position="1"/>
    </location>
</feature>
<feature type="compositionally biased region" description="Basic residues" evidence="1">
    <location>
        <begin position="569"/>
        <end position="579"/>
    </location>
</feature>
<organism evidence="2 3">
    <name type="scientific">Mycetomoellerius zeteki</name>
    <dbReference type="NCBI Taxonomy" id="64791"/>
    <lineage>
        <taxon>Eukaryota</taxon>
        <taxon>Metazoa</taxon>
        <taxon>Ecdysozoa</taxon>
        <taxon>Arthropoda</taxon>
        <taxon>Hexapoda</taxon>
        <taxon>Insecta</taxon>
        <taxon>Pterygota</taxon>
        <taxon>Neoptera</taxon>
        <taxon>Endopterygota</taxon>
        <taxon>Hymenoptera</taxon>
        <taxon>Apocrita</taxon>
        <taxon>Aculeata</taxon>
        <taxon>Formicoidea</taxon>
        <taxon>Formicidae</taxon>
        <taxon>Myrmicinae</taxon>
        <taxon>Mycetomoellerius</taxon>
    </lineage>
</organism>
<evidence type="ECO:0000313" key="2">
    <source>
        <dbReference type="EMBL" id="KYQ47314.1"/>
    </source>
</evidence>
<proteinExistence type="predicted"/>
<feature type="compositionally biased region" description="Low complexity" evidence="1">
    <location>
        <begin position="364"/>
        <end position="374"/>
    </location>
</feature>
<sequence length="757" mass="82081">VRRRDASCDILTSVRLSSGKEAERRRRRRKASQLREGKHIVVGASRAMPGDPRRVKEVRRPLTGGGNVAATAAAAIAVGYQSQPQQQPQQQQQQQTTTQYAGILQAPQVATAQAVTTTFPAKTVVYCADDSNVGNNVITTTTTPAIAVVNPGTDGSESRHAPSLANNEDEEDYAMLYRQANLGHSTTVCATATTTTGMMTRVGTSRDNKRPSENGERSTANGLGNNDPMVSGSKTYQTARLQHGGDAYSARMSGEYNSATNSNSIVVRSNPSDVGLLGGEDDCVAYGTSTSAGDSNGIALQNAAEQQAATSVDDKSRHQDGFDNQQQTASSASTVVSAGDGSVGVGNGAGVATAGCDSVRSDESSTTTYSSLSSPDESQSHQPGQHDGGMPASNNHPGGGSAMKSQSKHVKITLVDNENIAIRDGMTFHFRKAERIYDEHDMITGEPREKTNKPIKMSFNATSLFTVYHSDCVLASTLPRIPTTKCHRGLRAHKDHVSAQRGRVSKRFSSAICAKSSIIHGTASHVHFSWLSRLSQAVDPDTHREIAAGGVRDVTWHGRHATEEDGKANAKKTKKRKKLQSLSRGEKVKSTMKLDGPERPLRRYYPRPFLFGGHYAATIASLSTVCNVTCLRGLAEASQMVSRDNIVRRIYCSPFAFLTYFFPHTGSYRRSPLAPKHLTSFDRPRTSKHVDLNNRSTFAAGPTTKPIGKSCTEREGERERERERERIPSSLLFSLFLFDDCLSLWLFLQVVKKVSKL</sequence>
<name>A0A151WHL5_9HYME</name>
<keyword evidence="3" id="KW-1185">Reference proteome</keyword>
<evidence type="ECO:0000313" key="3">
    <source>
        <dbReference type="Proteomes" id="UP000075809"/>
    </source>
</evidence>
<feature type="compositionally biased region" description="Basic and acidic residues" evidence="1">
    <location>
        <begin position="711"/>
        <end position="723"/>
    </location>
</feature>
<dbReference type="EMBL" id="KQ983114">
    <property type="protein sequence ID" value="KYQ47314.1"/>
    <property type="molecule type" value="Genomic_DNA"/>
</dbReference>
<feature type="compositionally biased region" description="Basic and acidic residues" evidence="1">
    <location>
        <begin position="312"/>
        <end position="321"/>
    </location>
</feature>
<dbReference type="Proteomes" id="UP000075809">
    <property type="component" value="Unassembled WGS sequence"/>
</dbReference>
<feature type="region of interest" description="Disordered" evidence="1">
    <location>
        <begin position="303"/>
        <end position="337"/>
    </location>
</feature>